<keyword evidence="5 6" id="KW-0472">Membrane</keyword>
<organism evidence="7 8">
    <name type="scientific">Ammoniphilus resinae</name>
    <dbReference type="NCBI Taxonomy" id="861532"/>
    <lineage>
        <taxon>Bacteria</taxon>
        <taxon>Bacillati</taxon>
        <taxon>Bacillota</taxon>
        <taxon>Bacilli</taxon>
        <taxon>Bacillales</taxon>
        <taxon>Paenibacillaceae</taxon>
        <taxon>Aneurinibacillus group</taxon>
        <taxon>Ammoniphilus</taxon>
    </lineage>
</organism>
<evidence type="ECO:0000256" key="6">
    <source>
        <dbReference type="SAM" id="Phobius"/>
    </source>
</evidence>
<evidence type="ECO:0000313" key="7">
    <source>
        <dbReference type="EMBL" id="MBP1934136.1"/>
    </source>
</evidence>
<dbReference type="PANTHER" id="PTHR33545:SF5">
    <property type="entry name" value="UPF0750 MEMBRANE PROTEIN YITT"/>
    <property type="match status" value="1"/>
</dbReference>
<evidence type="ECO:0000256" key="3">
    <source>
        <dbReference type="ARBA" id="ARBA00022692"/>
    </source>
</evidence>
<keyword evidence="3 6" id="KW-0812">Transmembrane</keyword>
<keyword evidence="8" id="KW-1185">Reference proteome</keyword>
<keyword evidence="2" id="KW-1003">Cell membrane</keyword>
<evidence type="ECO:0000256" key="2">
    <source>
        <dbReference type="ARBA" id="ARBA00022475"/>
    </source>
</evidence>
<dbReference type="Proteomes" id="UP001519343">
    <property type="component" value="Unassembled WGS sequence"/>
</dbReference>
<evidence type="ECO:0000256" key="5">
    <source>
        <dbReference type="ARBA" id="ARBA00023136"/>
    </source>
</evidence>
<reference evidence="7 8" key="1">
    <citation type="submission" date="2021-03" db="EMBL/GenBank/DDBJ databases">
        <title>Genomic Encyclopedia of Type Strains, Phase IV (KMG-IV): sequencing the most valuable type-strain genomes for metagenomic binning, comparative biology and taxonomic classification.</title>
        <authorList>
            <person name="Goeker M."/>
        </authorList>
    </citation>
    <scope>NUCLEOTIDE SEQUENCE [LARGE SCALE GENOMIC DNA]</scope>
    <source>
        <strain evidence="7 8">DSM 24738</strain>
    </source>
</reference>
<gene>
    <name evidence="7" type="ORF">J2Z37_004155</name>
</gene>
<proteinExistence type="predicted"/>
<feature type="transmembrane region" description="Helical" evidence="6">
    <location>
        <begin position="84"/>
        <end position="103"/>
    </location>
</feature>
<feature type="transmembrane region" description="Helical" evidence="6">
    <location>
        <begin position="115"/>
        <end position="136"/>
    </location>
</feature>
<feature type="transmembrane region" description="Helical" evidence="6">
    <location>
        <begin position="58"/>
        <end position="79"/>
    </location>
</feature>
<dbReference type="EMBL" id="JAGGKT010000017">
    <property type="protein sequence ID" value="MBP1934136.1"/>
    <property type="molecule type" value="Genomic_DNA"/>
</dbReference>
<comment type="caution">
    <text evidence="7">The sequence shown here is derived from an EMBL/GenBank/DDBJ whole genome shotgun (WGS) entry which is preliminary data.</text>
</comment>
<dbReference type="PANTHER" id="PTHR33545">
    <property type="entry name" value="UPF0750 MEMBRANE PROTEIN YITT-RELATED"/>
    <property type="match status" value="1"/>
</dbReference>
<evidence type="ECO:0000256" key="4">
    <source>
        <dbReference type="ARBA" id="ARBA00022989"/>
    </source>
</evidence>
<keyword evidence="4 6" id="KW-1133">Transmembrane helix</keyword>
<feature type="transmembrane region" description="Helical" evidence="6">
    <location>
        <begin position="20"/>
        <end position="38"/>
    </location>
</feature>
<protein>
    <submittedName>
        <fullName evidence="7">Uncharacterized membrane-anchored protein YitT (DUF2179 family)</fullName>
    </submittedName>
</protein>
<dbReference type="Pfam" id="PF02588">
    <property type="entry name" value="YitT_membrane"/>
    <property type="match status" value="1"/>
</dbReference>
<name>A0ABS4GV55_9BACL</name>
<feature type="transmembrane region" description="Helical" evidence="6">
    <location>
        <begin position="184"/>
        <end position="203"/>
    </location>
</feature>
<accession>A0ABS4GV55</accession>
<feature type="transmembrane region" description="Helical" evidence="6">
    <location>
        <begin position="156"/>
        <end position="178"/>
    </location>
</feature>
<evidence type="ECO:0000256" key="1">
    <source>
        <dbReference type="ARBA" id="ARBA00004651"/>
    </source>
</evidence>
<sequence length="206" mass="22725">MKHALFLEMIQYMPLLDKAIAIIIGSIIISIGINFFLVPFELLDGGIIGLGLIVKYLLGIKAGLTIIVLSIPIFTIAWFKYRNYFLNSLHGMFISSFMIDLLYPLHDLFLSYFDLPALVCSVIGGILVGLGIGIMLRYEVSTGGTDLLAQFLANIFRLNVGIMIFIIDALVICVGGLLISKETFFLSVVTITFVGLTTSICTWRTT</sequence>
<dbReference type="InterPro" id="IPR051461">
    <property type="entry name" value="UPF0750_membrane"/>
</dbReference>
<comment type="subcellular location">
    <subcellularLocation>
        <location evidence="1">Cell membrane</location>
        <topology evidence="1">Multi-pass membrane protein</topology>
    </subcellularLocation>
</comment>
<dbReference type="InterPro" id="IPR003740">
    <property type="entry name" value="YitT"/>
</dbReference>
<evidence type="ECO:0000313" key="8">
    <source>
        <dbReference type="Proteomes" id="UP001519343"/>
    </source>
</evidence>